<dbReference type="PANTHER" id="PTHR10000">
    <property type="entry name" value="PHOSPHOSERINE PHOSPHATASE"/>
    <property type="match status" value="1"/>
</dbReference>
<dbReference type="GO" id="GO:0016791">
    <property type="term" value="F:phosphatase activity"/>
    <property type="evidence" value="ECO:0007669"/>
    <property type="project" value="TreeGrafter"/>
</dbReference>
<sequence length="308" mass="34766">MAKAVHYLYNKETRWIGGERLVNQTILVSDLDGTLLNKDQQISQQNMAAIRIFRELGGIFTLATGRMEAAVAPFIKELNLDVPVILYNGARIYNPITHEVLYDRHLPLTQELWQQIMNRLTADIGLFVYRNGQVYTPNRNQLVVEHEEKDKVTCSLLTEMTVMDNITKLLLISSDLNKLKAIEQLVQDHGVPHEIVYSEWNYLEILPPDVSKGNALQALLQILSIQNAYTMAVGDNLNDISLMRSADRGYAVANAHPDLKKAADDVTIHHEQHAIAAIIKDYFIEQGVTLDEPFGDSASDGENCRRND</sequence>
<dbReference type="PROSITE" id="PS01228">
    <property type="entry name" value="COF_1"/>
    <property type="match status" value="1"/>
</dbReference>
<dbReference type="InterPro" id="IPR023214">
    <property type="entry name" value="HAD_sf"/>
</dbReference>
<gene>
    <name evidence="1" type="ORF">EJQ19_05735</name>
</gene>
<dbReference type="Gene3D" id="3.40.50.1000">
    <property type="entry name" value="HAD superfamily/HAD-like"/>
    <property type="match status" value="1"/>
</dbReference>
<protein>
    <submittedName>
        <fullName evidence="1">HAD family phosphatase</fullName>
    </submittedName>
</protein>
<accession>A0A3S0AE15</accession>
<dbReference type="InterPro" id="IPR036412">
    <property type="entry name" value="HAD-like_sf"/>
</dbReference>
<dbReference type="EMBL" id="RXHU01000015">
    <property type="protein sequence ID" value="RTE10771.1"/>
    <property type="molecule type" value="Genomic_DNA"/>
</dbReference>
<dbReference type="CDD" id="cd07516">
    <property type="entry name" value="HAD_Pase"/>
    <property type="match status" value="1"/>
</dbReference>
<dbReference type="AlphaFoldDB" id="A0A3S0AE15"/>
<dbReference type="PANTHER" id="PTHR10000:SF8">
    <property type="entry name" value="HAD SUPERFAMILY HYDROLASE-LIKE, TYPE 3"/>
    <property type="match status" value="1"/>
</dbReference>
<name>A0A3S0AE15_9BACL</name>
<comment type="caution">
    <text evidence="1">The sequence shown here is derived from an EMBL/GenBank/DDBJ whole genome shotgun (WGS) entry which is preliminary data.</text>
</comment>
<dbReference type="NCBIfam" id="TIGR01484">
    <property type="entry name" value="HAD-SF-IIB"/>
    <property type="match status" value="1"/>
</dbReference>
<dbReference type="Gene3D" id="3.30.1240.10">
    <property type="match status" value="1"/>
</dbReference>
<organism evidence="1 2">
    <name type="scientific">Paenibacillus whitsoniae</name>
    <dbReference type="NCBI Taxonomy" id="2496558"/>
    <lineage>
        <taxon>Bacteria</taxon>
        <taxon>Bacillati</taxon>
        <taxon>Bacillota</taxon>
        <taxon>Bacilli</taxon>
        <taxon>Bacillales</taxon>
        <taxon>Paenibacillaceae</taxon>
        <taxon>Paenibacillus</taxon>
    </lineage>
</organism>
<reference evidence="1 2" key="1">
    <citation type="submission" date="2018-12" db="EMBL/GenBank/DDBJ databases">
        <title>Bacillus ochoae sp. nov., Paenibacillus whitsoniae sp. nov., Paenibacillus spiritus sp. nov. Isolated from the Mars Exploration Rover during spacecraft assembly.</title>
        <authorList>
            <person name="Seuylemezian A."/>
            <person name="Vaishampayan P."/>
        </authorList>
    </citation>
    <scope>NUCLEOTIDE SEQUENCE [LARGE SCALE GENOMIC DNA]</scope>
    <source>
        <strain evidence="1 2">MER 54</strain>
    </source>
</reference>
<dbReference type="NCBIfam" id="TIGR00099">
    <property type="entry name" value="Cof-subfamily"/>
    <property type="match status" value="1"/>
</dbReference>
<evidence type="ECO:0000313" key="2">
    <source>
        <dbReference type="Proteomes" id="UP000276128"/>
    </source>
</evidence>
<dbReference type="SUPFAM" id="SSF56784">
    <property type="entry name" value="HAD-like"/>
    <property type="match status" value="1"/>
</dbReference>
<dbReference type="GO" id="GO:0000287">
    <property type="term" value="F:magnesium ion binding"/>
    <property type="evidence" value="ECO:0007669"/>
    <property type="project" value="TreeGrafter"/>
</dbReference>
<dbReference type="SFLD" id="SFLDG01140">
    <property type="entry name" value="C2.B:_Phosphomannomutase_and_P"/>
    <property type="match status" value="1"/>
</dbReference>
<dbReference type="Proteomes" id="UP000276128">
    <property type="component" value="Unassembled WGS sequence"/>
</dbReference>
<dbReference type="InterPro" id="IPR000150">
    <property type="entry name" value="Cof"/>
</dbReference>
<dbReference type="GO" id="GO:0005829">
    <property type="term" value="C:cytosol"/>
    <property type="evidence" value="ECO:0007669"/>
    <property type="project" value="TreeGrafter"/>
</dbReference>
<dbReference type="OrthoDB" id="9790031at2"/>
<proteinExistence type="predicted"/>
<dbReference type="InterPro" id="IPR006379">
    <property type="entry name" value="HAD-SF_hydro_IIB"/>
</dbReference>
<keyword evidence="2" id="KW-1185">Reference proteome</keyword>
<dbReference type="Pfam" id="PF08282">
    <property type="entry name" value="Hydrolase_3"/>
    <property type="match status" value="1"/>
</dbReference>
<evidence type="ECO:0000313" key="1">
    <source>
        <dbReference type="EMBL" id="RTE10771.1"/>
    </source>
</evidence>
<dbReference type="SFLD" id="SFLDS00003">
    <property type="entry name" value="Haloacid_Dehalogenase"/>
    <property type="match status" value="1"/>
</dbReference>